<keyword evidence="2 7" id="KW-0240">DNA-directed RNA polymerase</keyword>
<evidence type="ECO:0000313" key="8">
    <source>
        <dbReference type="Proteomes" id="UP001172684"/>
    </source>
</evidence>
<dbReference type="GO" id="GO:0000428">
    <property type="term" value="C:DNA-directed RNA polymerase complex"/>
    <property type="evidence" value="ECO:0007669"/>
    <property type="project" value="UniProtKB-KW"/>
</dbReference>
<name>A0ABQ9NTA0_9PEZI</name>
<evidence type="ECO:0000256" key="3">
    <source>
        <dbReference type="ARBA" id="ARBA00023163"/>
    </source>
</evidence>
<dbReference type="InterPro" id="IPR037685">
    <property type="entry name" value="RBP11"/>
</dbReference>
<dbReference type="InterPro" id="IPR022905">
    <property type="entry name" value="Rpo11-like"/>
</dbReference>
<proteinExistence type="inferred from homology"/>
<sequence length="150" mass="16887">MPTMNYPLGANLRDRNMIRLGRSGGGTSTGANYPERYELFILGEGEKKVTWVLDTRVPNTAIFTFNKEDHTLGNLLASRLHKYPYVQFSAYKVPHPLFATFDLRVTTDGSMTPKAAVAKACEDIVTDLAKLSQEFTKEWELKRLANSGRE</sequence>
<keyword evidence="3" id="KW-0804">Transcription</keyword>
<dbReference type="InterPro" id="IPR008193">
    <property type="entry name" value="RNA_pol_Rpb11_13-16kDa_CS"/>
</dbReference>
<evidence type="ECO:0000256" key="4">
    <source>
        <dbReference type="ARBA" id="ARBA00023242"/>
    </source>
</evidence>
<dbReference type="HAMAP" id="MF_00261">
    <property type="entry name" value="RNApol_arch_Rpo11"/>
    <property type="match status" value="1"/>
</dbReference>
<comment type="subcellular location">
    <subcellularLocation>
        <location evidence="1">Nucleus</location>
    </subcellularLocation>
</comment>
<reference evidence="7" key="1">
    <citation type="submission" date="2022-10" db="EMBL/GenBank/DDBJ databases">
        <title>Culturing micro-colonial fungi from biological soil crusts in the Mojave desert and describing Neophaeococcomyces mojavensis, and introducing the new genera and species Taxawa tesnikishii.</title>
        <authorList>
            <person name="Kurbessoian T."/>
            <person name="Stajich J.E."/>
        </authorList>
    </citation>
    <scope>NUCLEOTIDE SEQUENCE</scope>
    <source>
        <strain evidence="7">TK_1</strain>
    </source>
</reference>
<dbReference type="SUPFAM" id="SSF55257">
    <property type="entry name" value="RBP11-like subunits of RNA polymerase"/>
    <property type="match status" value="1"/>
</dbReference>
<dbReference type="PANTHER" id="PTHR13946:SF16">
    <property type="entry name" value="DNA-DIRECTED RNA POLYMERASE II SUBUNIT RPB11"/>
    <property type="match status" value="1"/>
</dbReference>
<feature type="domain" description="DNA-directed RNA polymerase RBP11-like dimerisation" evidence="6">
    <location>
        <begin position="61"/>
        <end position="133"/>
    </location>
</feature>
<comment type="caution">
    <text evidence="7">The sequence shown here is derived from an EMBL/GenBank/DDBJ whole genome shotgun (WGS) entry which is preliminary data.</text>
</comment>
<dbReference type="PANTHER" id="PTHR13946">
    <property type="entry name" value="DNA-DIRECTED RNA POLYMERASE I,II,III"/>
    <property type="match status" value="1"/>
</dbReference>
<evidence type="ECO:0000256" key="5">
    <source>
        <dbReference type="ARBA" id="ARBA00025751"/>
    </source>
</evidence>
<dbReference type="InterPro" id="IPR009025">
    <property type="entry name" value="RBP11-like_dimer"/>
</dbReference>
<dbReference type="Proteomes" id="UP001172684">
    <property type="component" value="Unassembled WGS sequence"/>
</dbReference>
<comment type="similarity">
    <text evidence="5">Belongs to the archaeal Rpo11/eukaryotic RPB11/RPC19 RNA polymerase subunit family.</text>
</comment>
<keyword evidence="8" id="KW-1185">Reference proteome</keyword>
<evidence type="ECO:0000259" key="6">
    <source>
        <dbReference type="Pfam" id="PF13656"/>
    </source>
</evidence>
<keyword evidence="4" id="KW-0539">Nucleus</keyword>
<organism evidence="7 8">
    <name type="scientific">Coniosporium apollinis</name>
    <dbReference type="NCBI Taxonomy" id="61459"/>
    <lineage>
        <taxon>Eukaryota</taxon>
        <taxon>Fungi</taxon>
        <taxon>Dikarya</taxon>
        <taxon>Ascomycota</taxon>
        <taxon>Pezizomycotina</taxon>
        <taxon>Dothideomycetes</taxon>
        <taxon>Dothideomycetes incertae sedis</taxon>
        <taxon>Coniosporium</taxon>
    </lineage>
</organism>
<dbReference type="CDD" id="cd06926">
    <property type="entry name" value="RNAP_II_RPB11"/>
    <property type="match status" value="1"/>
</dbReference>
<dbReference type="Gene3D" id="3.30.1360.10">
    <property type="entry name" value="RNA polymerase, RBP11-like subunit"/>
    <property type="match status" value="1"/>
</dbReference>
<protein>
    <submittedName>
        <fullName evidence="7">DNA-directed RNA polymerase II core subunit</fullName>
    </submittedName>
</protein>
<evidence type="ECO:0000256" key="1">
    <source>
        <dbReference type="ARBA" id="ARBA00004123"/>
    </source>
</evidence>
<evidence type="ECO:0000256" key="2">
    <source>
        <dbReference type="ARBA" id="ARBA00022478"/>
    </source>
</evidence>
<gene>
    <name evidence="7" type="primary">RPB11</name>
    <name evidence="7" type="ORF">H2201_005646</name>
</gene>
<dbReference type="EMBL" id="JAPDRL010000043">
    <property type="protein sequence ID" value="KAJ9663438.1"/>
    <property type="molecule type" value="Genomic_DNA"/>
</dbReference>
<dbReference type="Pfam" id="PF13656">
    <property type="entry name" value="RNA_pol_L_2"/>
    <property type="match status" value="1"/>
</dbReference>
<dbReference type="InterPro" id="IPR036603">
    <property type="entry name" value="RBP11-like"/>
</dbReference>
<evidence type="ECO:0000313" key="7">
    <source>
        <dbReference type="EMBL" id="KAJ9663438.1"/>
    </source>
</evidence>
<dbReference type="PROSITE" id="PS01154">
    <property type="entry name" value="RNA_POL_L_13KD"/>
    <property type="match status" value="1"/>
</dbReference>
<accession>A0ABQ9NTA0</accession>